<dbReference type="AlphaFoldDB" id="A0A517PI28"/>
<evidence type="ECO:0008006" key="4">
    <source>
        <dbReference type="Google" id="ProtNLM"/>
    </source>
</evidence>
<name>A0A517PI28_9PLAN</name>
<protein>
    <recommendedName>
        <fullName evidence="4">DUF2530 domain-containing protein</fullName>
    </recommendedName>
</protein>
<evidence type="ECO:0000256" key="1">
    <source>
        <dbReference type="SAM" id="Phobius"/>
    </source>
</evidence>
<keyword evidence="3" id="KW-1185">Reference proteome</keyword>
<dbReference type="Proteomes" id="UP000320421">
    <property type="component" value="Chromosome"/>
</dbReference>
<accession>A0A517PI28</accession>
<keyword evidence="1" id="KW-1133">Transmembrane helix</keyword>
<sequence length="86" mass="9111">MSHPPPSQDDEAWKPAAAGCLWGIGTWMFLIGIAILIEFLLNSGSGPGAGSPGMAPIPAVFLVALFLGWIPAGIAGFWKYRKQKSK</sequence>
<keyword evidence="1" id="KW-0812">Transmembrane</keyword>
<organism evidence="2 3">
    <name type="scientific">Gimesia chilikensis</name>
    <dbReference type="NCBI Taxonomy" id="2605989"/>
    <lineage>
        <taxon>Bacteria</taxon>
        <taxon>Pseudomonadati</taxon>
        <taxon>Planctomycetota</taxon>
        <taxon>Planctomycetia</taxon>
        <taxon>Planctomycetales</taxon>
        <taxon>Planctomycetaceae</taxon>
        <taxon>Gimesia</taxon>
    </lineage>
</organism>
<feature type="transmembrane region" description="Helical" evidence="1">
    <location>
        <begin position="57"/>
        <end position="78"/>
    </location>
</feature>
<dbReference type="EMBL" id="CP036266">
    <property type="protein sequence ID" value="QDT18991.1"/>
    <property type="molecule type" value="Genomic_DNA"/>
</dbReference>
<reference evidence="2 3" key="1">
    <citation type="submission" date="2019-02" db="EMBL/GenBank/DDBJ databases">
        <title>Deep-cultivation of Planctomycetes and their phenomic and genomic characterization uncovers novel biology.</title>
        <authorList>
            <person name="Wiegand S."/>
            <person name="Jogler M."/>
            <person name="Boedeker C."/>
            <person name="Pinto D."/>
            <person name="Vollmers J."/>
            <person name="Rivas-Marin E."/>
            <person name="Kohn T."/>
            <person name="Peeters S.H."/>
            <person name="Heuer A."/>
            <person name="Rast P."/>
            <person name="Oberbeckmann S."/>
            <person name="Bunk B."/>
            <person name="Jeske O."/>
            <person name="Meyerdierks A."/>
            <person name="Storesund J.E."/>
            <person name="Kallscheuer N."/>
            <person name="Luecker S."/>
            <person name="Lage O.M."/>
            <person name="Pohl T."/>
            <person name="Merkel B.J."/>
            <person name="Hornburger P."/>
            <person name="Mueller R.-W."/>
            <person name="Bruemmer F."/>
            <person name="Labrenz M."/>
            <person name="Spormann A.M."/>
            <person name="Op den Camp H."/>
            <person name="Overmann J."/>
            <person name="Amann R."/>
            <person name="Jetten M.S.M."/>
            <person name="Mascher T."/>
            <person name="Medema M.H."/>
            <person name="Devos D.P."/>
            <person name="Kaster A.-K."/>
            <person name="Ovreas L."/>
            <person name="Rohde M."/>
            <person name="Galperin M.Y."/>
            <person name="Jogler C."/>
        </authorList>
    </citation>
    <scope>NUCLEOTIDE SEQUENCE [LARGE SCALE GENOMIC DNA]</scope>
    <source>
        <strain evidence="2 3">HG66A1</strain>
    </source>
</reference>
<evidence type="ECO:0000313" key="3">
    <source>
        <dbReference type="Proteomes" id="UP000320421"/>
    </source>
</evidence>
<evidence type="ECO:0000313" key="2">
    <source>
        <dbReference type="EMBL" id="QDT18991.1"/>
    </source>
</evidence>
<feature type="transmembrane region" description="Helical" evidence="1">
    <location>
        <begin position="12"/>
        <end position="37"/>
    </location>
</feature>
<gene>
    <name evidence="2" type="ORF">HG66A1_07540</name>
</gene>
<proteinExistence type="predicted"/>
<keyword evidence="1" id="KW-0472">Membrane</keyword>
<dbReference type="RefSeq" id="WP_145180901.1">
    <property type="nucleotide sequence ID" value="NZ_CP036266.1"/>
</dbReference>